<comment type="caution">
    <text evidence="2">The sequence shown here is derived from an EMBL/GenBank/DDBJ whole genome shotgun (WGS) entry which is preliminary data.</text>
</comment>
<feature type="region of interest" description="Disordered" evidence="1">
    <location>
        <begin position="80"/>
        <end position="108"/>
    </location>
</feature>
<reference evidence="2 3" key="1">
    <citation type="journal article" date="2023" name="Hortic Res">
        <title>Pangenome of water caltrop reveals structural variations and asymmetric subgenome divergence after allopolyploidization.</title>
        <authorList>
            <person name="Zhang X."/>
            <person name="Chen Y."/>
            <person name="Wang L."/>
            <person name="Yuan Y."/>
            <person name="Fang M."/>
            <person name="Shi L."/>
            <person name="Lu R."/>
            <person name="Comes H.P."/>
            <person name="Ma Y."/>
            <person name="Chen Y."/>
            <person name="Huang G."/>
            <person name="Zhou Y."/>
            <person name="Zheng Z."/>
            <person name="Qiu Y."/>
        </authorList>
    </citation>
    <scope>NUCLEOTIDE SEQUENCE [LARGE SCALE GENOMIC DNA]</scope>
    <source>
        <tissue evidence="2">Roots</tissue>
    </source>
</reference>
<accession>A0AAN7JQV2</accession>
<name>A0AAN7JQV2_9MYRT</name>
<dbReference type="PANTHER" id="PTHR34190">
    <property type="entry name" value="EXPRESSED PROTEIN"/>
    <property type="match status" value="1"/>
</dbReference>
<feature type="compositionally biased region" description="Polar residues" evidence="1">
    <location>
        <begin position="80"/>
        <end position="99"/>
    </location>
</feature>
<proteinExistence type="predicted"/>
<sequence length="198" mass="22313">MDPERRHSCIIPLISRLDHLDFIVKRLESKRETSKWTSRSSEIMPLDLGTRDVCFKGSLMDRVTSLERRLLQLSLEMDSSNSSLKTSMLTPSDDTSSGQECKREPASSSKTFNFPVVRLVPEPPATHHNNKPEIQQLQATSSQLTEQIAKSKKKPTAAPAKVHTRKNRTAGEANKSCKTLSKKQQKPRTPLYIRLLGC</sequence>
<dbReference type="EMBL" id="JAXIOK010000016">
    <property type="protein sequence ID" value="KAK4751704.1"/>
    <property type="molecule type" value="Genomic_DNA"/>
</dbReference>
<evidence type="ECO:0000313" key="2">
    <source>
        <dbReference type="EMBL" id="KAK4751704.1"/>
    </source>
</evidence>
<keyword evidence="3" id="KW-1185">Reference proteome</keyword>
<dbReference type="PANTHER" id="PTHR34190:SF3">
    <property type="entry name" value="MICROSPORE-SPECIFIC PROMOTER 2"/>
    <property type="match status" value="1"/>
</dbReference>
<gene>
    <name evidence="2" type="ORF">SAY87_020502</name>
</gene>
<evidence type="ECO:0000313" key="3">
    <source>
        <dbReference type="Proteomes" id="UP001345219"/>
    </source>
</evidence>
<feature type="region of interest" description="Disordered" evidence="1">
    <location>
        <begin position="150"/>
        <end position="189"/>
    </location>
</feature>
<dbReference type="AlphaFoldDB" id="A0AAN7JQV2"/>
<evidence type="ECO:0000256" key="1">
    <source>
        <dbReference type="SAM" id="MobiDB-lite"/>
    </source>
</evidence>
<organism evidence="2 3">
    <name type="scientific">Trapa incisa</name>
    <dbReference type="NCBI Taxonomy" id="236973"/>
    <lineage>
        <taxon>Eukaryota</taxon>
        <taxon>Viridiplantae</taxon>
        <taxon>Streptophyta</taxon>
        <taxon>Embryophyta</taxon>
        <taxon>Tracheophyta</taxon>
        <taxon>Spermatophyta</taxon>
        <taxon>Magnoliopsida</taxon>
        <taxon>eudicotyledons</taxon>
        <taxon>Gunneridae</taxon>
        <taxon>Pentapetalae</taxon>
        <taxon>rosids</taxon>
        <taxon>malvids</taxon>
        <taxon>Myrtales</taxon>
        <taxon>Lythraceae</taxon>
        <taxon>Trapa</taxon>
    </lineage>
</organism>
<protein>
    <submittedName>
        <fullName evidence="2">Uncharacterized protein</fullName>
    </submittedName>
</protein>
<dbReference type="Proteomes" id="UP001345219">
    <property type="component" value="Chromosome 16"/>
</dbReference>